<keyword evidence="4" id="KW-1185">Reference proteome</keyword>
<proteinExistence type="predicted"/>
<dbReference type="Pfam" id="PF01145">
    <property type="entry name" value="Band_7"/>
    <property type="match status" value="1"/>
</dbReference>
<keyword evidence="1" id="KW-0812">Transmembrane</keyword>
<dbReference type="InterPro" id="IPR001107">
    <property type="entry name" value="Band_7"/>
</dbReference>
<dbReference type="RefSeq" id="WP_376865428.1">
    <property type="nucleotide sequence ID" value="NZ_JBHRYB010000005.1"/>
</dbReference>
<feature type="domain" description="Band 7" evidence="2">
    <location>
        <begin position="79"/>
        <end position="212"/>
    </location>
</feature>
<comment type="caution">
    <text evidence="3">The sequence shown here is derived from an EMBL/GenBank/DDBJ whole genome shotgun (WGS) entry which is preliminary data.</text>
</comment>
<evidence type="ECO:0000256" key="1">
    <source>
        <dbReference type="SAM" id="Phobius"/>
    </source>
</evidence>
<evidence type="ECO:0000259" key="2">
    <source>
        <dbReference type="Pfam" id="PF01145"/>
    </source>
</evidence>
<sequence length="227" mass="25162">MAEGRQQEQLNGLMRAATPRCSRRLPRILVIIALLAVLNIGLVGQHFVAWVSSASFDRDEFYMPVKLVWVADHEMGFATSTRAGQRTLAPGLHFSYEEIVGLYDASEGHASLEQQPVWARDKAGRRFALPLTASYRLAPEQLPHVMPFADMARAVRLVSDMVLTKTLAQYQLDTDLPQQRQALCQQLKQQMSAALLRKGYQLTEVVFGRLQPLDAGQGAALDAPGSC</sequence>
<protein>
    <submittedName>
        <fullName evidence="3">SPFH domain-containing protein</fullName>
    </submittedName>
</protein>
<dbReference type="EMBL" id="JBHRYB010000005">
    <property type="protein sequence ID" value="MFC3679677.1"/>
    <property type="molecule type" value="Genomic_DNA"/>
</dbReference>
<accession>A0ABV7VSN7</accession>
<evidence type="ECO:0000313" key="3">
    <source>
        <dbReference type="EMBL" id="MFC3679677.1"/>
    </source>
</evidence>
<evidence type="ECO:0000313" key="4">
    <source>
        <dbReference type="Proteomes" id="UP001595722"/>
    </source>
</evidence>
<keyword evidence="1" id="KW-0472">Membrane</keyword>
<dbReference type="Proteomes" id="UP001595722">
    <property type="component" value="Unassembled WGS sequence"/>
</dbReference>
<keyword evidence="1" id="KW-1133">Transmembrane helix</keyword>
<gene>
    <name evidence="3" type="ORF">ACFOMG_06090</name>
</gene>
<organism evidence="3 4">
    <name type="scientific">Bacterioplanoides pacificum</name>
    <dbReference type="NCBI Taxonomy" id="1171596"/>
    <lineage>
        <taxon>Bacteria</taxon>
        <taxon>Pseudomonadati</taxon>
        <taxon>Pseudomonadota</taxon>
        <taxon>Gammaproteobacteria</taxon>
        <taxon>Oceanospirillales</taxon>
        <taxon>Oceanospirillaceae</taxon>
        <taxon>Bacterioplanoides</taxon>
    </lineage>
</organism>
<feature type="transmembrane region" description="Helical" evidence="1">
    <location>
        <begin position="28"/>
        <end position="51"/>
    </location>
</feature>
<name>A0ABV7VSN7_9GAMM</name>
<reference evidence="4" key="1">
    <citation type="journal article" date="2019" name="Int. J. Syst. Evol. Microbiol.">
        <title>The Global Catalogue of Microorganisms (GCM) 10K type strain sequencing project: providing services to taxonomists for standard genome sequencing and annotation.</title>
        <authorList>
            <consortium name="The Broad Institute Genomics Platform"/>
            <consortium name="The Broad Institute Genome Sequencing Center for Infectious Disease"/>
            <person name="Wu L."/>
            <person name="Ma J."/>
        </authorList>
    </citation>
    <scope>NUCLEOTIDE SEQUENCE [LARGE SCALE GENOMIC DNA]</scope>
    <source>
        <strain evidence="4">KCTC 42424</strain>
    </source>
</reference>